<dbReference type="Proteomes" id="UP001279734">
    <property type="component" value="Unassembled WGS sequence"/>
</dbReference>
<keyword evidence="3" id="KW-1185">Reference proteome</keyword>
<proteinExistence type="predicted"/>
<comment type="caution">
    <text evidence="2">The sequence shown here is derived from an EMBL/GenBank/DDBJ whole genome shotgun (WGS) entry which is preliminary data.</text>
</comment>
<gene>
    <name evidence="2" type="ORF">Nepgr_005253</name>
</gene>
<dbReference type="EMBL" id="BSYO01000004">
    <property type="protein sequence ID" value="GMH03414.1"/>
    <property type="molecule type" value="Genomic_DNA"/>
</dbReference>
<keyword evidence="1" id="KW-1133">Transmembrane helix</keyword>
<keyword evidence="1" id="KW-0472">Membrane</keyword>
<evidence type="ECO:0000313" key="3">
    <source>
        <dbReference type="Proteomes" id="UP001279734"/>
    </source>
</evidence>
<evidence type="ECO:0000313" key="2">
    <source>
        <dbReference type="EMBL" id="GMH03414.1"/>
    </source>
</evidence>
<accession>A0AAD3S3B0</accession>
<protein>
    <submittedName>
        <fullName evidence="2">Uncharacterized protein</fullName>
    </submittedName>
</protein>
<name>A0AAD3S3B0_NEPGR</name>
<feature type="transmembrane region" description="Helical" evidence="1">
    <location>
        <begin position="53"/>
        <end position="80"/>
    </location>
</feature>
<reference evidence="2" key="1">
    <citation type="submission" date="2023-05" db="EMBL/GenBank/DDBJ databases">
        <title>Nepenthes gracilis genome sequencing.</title>
        <authorList>
            <person name="Fukushima K."/>
        </authorList>
    </citation>
    <scope>NUCLEOTIDE SEQUENCE</scope>
    <source>
        <strain evidence="2">SING2019-196</strain>
    </source>
</reference>
<sequence length="169" mass="18467">MGLSLFLLCCAPESFYLDALALLLMFCSGSTYDAGKKSLCQTLADGWCWYEVAGAGIFLFQFSVCVYTFAICCCAPLMMVEAAGSEQSARSRCSMRLKLQVDALLKLNGYRSCDPEEGVPDRLIWFGCKPILLCRLVLVAGLVKHANFEAELFQLSKGTAIQALVGMLT</sequence>
<dbReference type="AlphaFoldDB" id="A0AAD3S3B0"/>
<evidence type="ECO:0000256" key="1">
    <source>
        <dbReference type="SAM" id="Phobius"/>
    </source>
</evidence>
<keyword evidence="1" id="KW-0812">Transmembrane</keyword>
<organism evidence="2 3">
    <name type="scientific">Nepenthes gracilis</name>
    <name type="common">Slender pitcher plant</name>
    <dbReference type="NCBI Taxonomy" id="150966"/>
    <lineage>
        <taxon>Eukaryota</taxon>
        <taxon>Viridiplantae</taxon>
        <taxon>Streptophyta</taxon>
        <taxon>Embryophyta</taxon>
        <taxon>Tracheophyta</taxon>
        <taxon>Spermatophyta</taxon>
        <taxon>Magnoliopsida</taxon>
        <taxon>eudicotyledons</taxon>
        <taxon>Gunneridae</taxon>
        <taxon>Pentapetalae</taxon>
        <taxon>Caryophyllales</taxon>
        <taxon>Nepenthaceae</taxon>
        <taxon>Nepenthes</taxon>
    </lineage>
</organism>